<dbReference type="RefSeq" id="WP_313271771.1">
    <property type="nucleotide sequence ID" value="NZ_JASXSX010000001.1"/>
</dbReference>
<evidence type="ECO:0000256" key="1">
    <source>
        <dbReference type="SAM" id="MobiDB-lite"/>
    </source>
</evidence>
<feature type="transmembrane region" description="Helical" evidence="2">
    <location>
        <begin position="383"/>
        <end position="402"/>
    </location>
</feature>
<keyword evidence="2" id="KW-0472">Membrane</keyword>
<dbReference type="EMBL" id="JASXSX010000001">
    <property type="protein sequence ID" value="MDT3766680.1"/>
    <property type="molecule type" value="Genomic_DNA"/>
</dbReference>
<feature type="transmembrane region" description="Helical" evidence="2">
    <location>
        <begin position="494"/>
        <end position="513"/>
    </location>
</feature>
<feature type="transmembrane region" description="Helical" evidence="2">
    <location>
        <begin position="129"/>
        <end position="152"/>
    </location>
</feature>
<feature type="transmembrane region" description="Helical" evidence="2">
    <location>
        <begin position="596"/>
        <end position="613"/>
    </location>
</feature>
<dbReference type="InterPro" id="IPR046671">
    <property type="entry name" value="DUF6541"/>
</dbReference>
<evidence type="ECO:0000256" key="2">
    <source>
        <dbReference type="SAM" id="Phobius"/>
    </source>
</evidence>
<feature type="transmembrane region" description="Helical" evidence="2">
    <location>
        <begin position="279"/>
        <end position="299"/>
    </location>
</feature>
<proteinExistence type="predicted"/>
<sequence>MILLWLPALMFVVLVAQGGWVRSHAANQGPLFALAVAPLISFGFITVLTAVFSRLSPLGLGSLANSLGINSHEGLWRPTLVFTSLGVLAILGAAWARTSSKNQTQSRRDGEAQIPCNGQAQALNGKWTFGWLQAVAVGLGVAGGLVPLYWVVDARNPLQQWDPSFHLNAVYTVSKTHEAFPIGALDPMMGHDPSNTYYPDGWHAFTALFTPLGQGTGVAQAVNASSVVLVVCWVVGMAALLQQLRLPRRAQLIGIVLAGFAMSFPADFISMYAQWPNAFSIAMLPALITVSVHLGRILAGRVETRIIRASKATPSEKGSLHNKTRSSASRGNLPPSDLASGDSLPGGLASGDLLPGGLASGDSLPGDFPSGQVANGVQTPAPLRSVVALLAVWLVAAVGAVGLHPISFFNAFAVVVVPVVAWFITRIRSAWQRGARGVAGGLAAVILVLVGALAGLAMSPLTRSVGSFARDHSWGAALIRPFMPAPPFPTTVGYVLYSAGLVALIALGLRALCRRPITRDFATVGPRWLAGSWLVFAFLLFLANAPDFGLRFLAGPWYTDGRRIAGAMMVVVVPLAALGVHSAWRWCVARARGRRWMAVAVPVVVALVCVLSFDTRVAALRTVYDPQNLGKAGMASAQELQLARSAKLDGAVIGDPSQGTVYFQALGGNRVLFPQLSITEPDKQVRHLVSGFKNIHSDQAVCAALRKMDVRYFFESPDRNYYSTPRSKKWPGFYGVDTSKGFEVVAQAGESTLYRITACGL</sequence>
<evidence type="ECO:0008006" key="5">
    <source>
        <dbReference type="Google" id="ProtNLM"/>
    </source>
</evidence>
<gene>
    <name evidence="3" type="ORF">QS713_01175</name>
</gene>
<feature type="transmembrane region" description="Helical" evidence="2">
    <location>
        <begin position="252"/>
        <end position="273"/>
    </location>
</feature>
<feature type="transmembrane region" description="Helical" evidence="2">
    <location>
        <begin position="564"/>
        <end position="584"/>
    </location>
</feature>
<feature type="transmembrane region" description="Helical" evidence="2">
    <location>
        <begin position="28"/>
        <end position="52"/>
    </location>
</feature>
<feature type="transmembrane region" description="Helical" evidence="2">
    <location>
        <begin position="437"/>
        <end position="458"/>
    </location>
</feature>
<feature type="region of interest" description="Disordered" evidence="1">
    <location>
        <begin position="313"/>
        <end position="336"/>
    </location>
</feature>
<dbReference type="Pfam" id="PF20176">
    <property type="entry name" value="DUF6541"/>
    <property type="match status" value="2"/>
</dbReference>
<reference evidence="3 4" key="1">
    <citation type="submission" date="2023-06" db="EMBL/GenBank/DDBJ databases">
        <title>Draft genome sequence of Gleimia hominis type strain CCUG 57540T.</title>
        <authorList>
            <person name="Salva-Serra F."/>
            <person name="Cardew S."/>
            <person name="Jensie Markopoulos S."/>
            <person name="Ohlen M."/>
            <person name="Inganas E."/>
            <person name="Svensson-Stadler L."/>
            <person name="Moore E.R.B."/>
        </authorList>
    </citation>
    <scope>NUCLEOTIDE SEQUENCE [LARGE SCALE GENOMIC DNA]</scope>
    <source>
        <strain evidence="3 4">CCUG 57540</strain>
    </source>
</reference>
<accession>A0ABU3I8H3</accession>
<evidence type="ECO:0000313" key="3">
    <source>
        <dbReference type="EMBL" id="MDT3766680.1"/>
    </source>
</evidence>
<feature type="transmembrane region" description="Helical" evidence="2">
    <location>
        <begin position="525"/>
        <end position="544"/>
    </location>
</feature>
<feature type="transmembrane region" description="Helical" evidence="2">
    <location>
        <begin position="218"/>
        <end position="240"/>
    </location>
</feature>
<feature type="transmembrane region" description="Helical" evidence="2">
    <location>
        <begin position="408"/>
        <end position="425"/>
    </location>
</feature>
<organism evidence="3 4">
    <name type="scientific">Gleimia hominis</name>
    <dbReference type="NCBI Taxonomy" id="595468"/>
    <lineage>
        <taxon>Bacteria</taxon>
        <taxon>Bacillati</taxon>
        <taxon>Actinomycetota</taxon>
        <taxon>Actinomycetes</taxon>
        <taxon>Actinomycetales</taxon>
        <taxon>Actinomycetaceae</taxon>
        <taxon>Gleimia</taxon>
    </lineage>
</organism>
<evidence type="ECO:0000313" key="4">
    <source>
        <dbReference type="Proteomes" id="UP001247542"/>
    </source>
</evidence>
<protein>
    <recommendedName>
        <fullName evidence="5">Beta-carotene 15,15'-monooxygenase</fullName>
    </recommendedName>
</protein>
<name>A0ABU3I8H3_9ACTO</name>
<keyword evidence="4" id="KW-1185">Reference proteome</keyword>
<dbReference type="Proteomes" id="UP001247542">
    <property type="component" value="Unassembled WGS sequence"/>
</dbReference>
<comment type="caution">
    <text evidence="3">The sequence shown here is derived from an EMBL/GenBank/DDBJ whole genome shotgun (WGS) entry which is preliminary data.</text>
</comment>
<keyword evidence="2" id="KW-1133">Transmembrane helix</keyword>
<keyword evidence="2" id="KW-0812">Transmembrane</keyword>